<feature type="transmembrane region" description="Helical" evidence="1">
    <location>
        <begin position="62"/>
        <end position="82"/>
    </location>
</feature>
<evidence type="ECO:0000313" key="2">
    <source>
        <dbReference type="EMBL" id="MCU9614499.1"/>
    </source>
</evidence>
<reference evidence="2" key="1">
    <citation type="submission" date="2022-10" db="EMBL/GenBank/DDBJ databases">
        <title>Description of Fervidibacillus gen. nov. in the family Fervidibacillaceae fam. nov. with two species, Fervidibacillus albus sp. nov., and Fervidibacillus halotolerans sp. nov., isolated from tidal flat sediments.</title>
        <authorList>
            <person name="Kwon K.K."/>
            <person name="Yang S.-H."/>
        </authorList>
    </citation>
    <scope>NUCLEOTIDE SEQUENCE</scope>
    <source>
        <strain evidence="2">JCM 19140</strain>
    </source>
</reference>
<evidence type="ECO:0000256" key="1">
    <source>
        <dbReference type="SAM" id="Phobius"/>
    </source>
</evidence>
<protein>
    <submittedName>
        <fullName evidence="2">Uncharacterized protein</fullName>
    </submittedName>
</protein>
<dbReference type="AlphaFoldDB" id="A0AAE3LRD1"/>
<feature type="transmembrane region" description="Helical" evidence="1">
    <location>
        <begin position="89"/>
        <end position="113"/>
    </location>
</feature>
<dbReference type="RefSeq" id="WP_263073788.1">
    <property type="nucleotide sequence ID" value="NZ_JAOUSF010000004.1"/>
</dbReference>
<dbReference type="Proteomes" id="UP001209318">
    <property type="component" value="Unassembled WGS sequence"/>
</dbReference>
<dbReference type="EMBL" id="JAOUSF010000004">
    <property type="protein sequence ID" value="MCU9614499.1"/>
    <property type="molecule type" value="Genomic_DNA"/>
</dbReference>
<evidence type="ECO:0000313" key="3">
    <source>
        <dbReference type="Proteomes" id="UP001209318"/>
    </source>
</evidence>
<organism evidence="2 3">
    <name type="scientific">Perspicuibacillus lycopersici</name>
    <dbReference type="NCBI Taxonomy" id="1325689"/>
    <lineage>
        <taxon>Bacteria</taxon>
        <taxon>Bacillati</taxon>
        <taxon>Bacillota</taxon>
        <taxon>Bacilli</taxon>
        <taxon>Bacillales</taxon>
        <taxon>Bacillaceae</taxon>
        <taxon>Perspicuibacillus</taxon>
    </lineage>
</organism>
<proteinExistence type="predicted"/>
<feature type="transmembrane region" description="Helical" evidence="1">
    <location>
        <begin position="6"/>
        <end position="25"/>
    </location>
</feature>
<name>A0AAE3LRD1_9BACI</name>
<sequence length="116" mass="13044">MSFTSTIMAIVLFLVFLSIIVASTLRKRKSGTNNKLSFIGIVIFALQILVFALFFMDKLANLNEVSIDILWWATVLCGLIYGMMEIKNYVIIATLTILLSILLAMLKLLMVFITSM</sequence>
<keyword evidence="1" id="KW-1133">Transmembrane helix</keyword>
<keyword evidence="1" id="KW-0812">Transmembrane</keyword>
<gene>
    <name evidence="2" type="ORF">OEV98_13215</name>
</gene>
<comment type="caution">
    <text evidence="2">The sequence shown here is derived from an EMBL/GenBank/DDBJ whole genome shotgun (WGS) entry which is preliminary data.</text>
</comment>
<feature type="transmembrane region" description="Helical" evidence="1">
    <location>
        <begin position="37"/>
        <end position="56"/>
    </location>
</feature>
<keyword evidence="3" id="KW-1185">Reference proteome</keyword>
<keyword evidence="1" id="KW-0472">Membrane</keyword>
<accession>A0AAE3LRD1</accession>